<name>A0A9W6S564_9ACTN</name>
<proteinExistence type="predicted"/>
<gene>
    <name evidence="2" type="ORF">Airi02_055180</name>
</gene>
<comment type="caution">
    <text evidence="2">The sequence shown here is derived from an EMBL/GenBank/DDBJ whole genome shotgun (WGS) entry which is preliminary data.</text>
</comment>
<dbReference type="EMBL" id="BSTK01000008">
    <property type="protein sequence ID" value="GLY87589.1"/>
    <property type="molecule type" value="Genomic_DNA"/>
</dbReference>
<evidence type="ECO:0000256" key="1">
    <source>
        <dbReference type="SAM" id="MobiDB-lite"/>
    </source>
</evidence>
<feature type="compositionally biased region" description="Low complexity" evidence="1">
    <location>
        <begin position="280"/>
        <end position="290"/>
    </location>
</feature>
<protein>
    <recommendedName>
        <fullName evidence="4">Fibronectin type-III domain-containing protein</fullName>
    </recommendedName>
</protein>
<accession>A0A9W6S564</accession>
<dbReference type="RefSeq" id="WP_285576730.1">
    <property type="nucleotide sequence ID" value="NZ_BSTK01000008.1"/>
</dbReference>
<feature type="compositionally biased region" description="Basic and acidic residues" evidence="1">
    <location>
        <begin position="241"/>
        <end position="250"/>
    </location>
</feature>
<evidence type="ECO:0000313" key="3">
    <source>
        <dbReference type="Proteomes" id="UP001165074"/>
    </source>
</evidence>
<dbReference type="AlphaFoldDB" id="A0A9W6S564"/>
<keyword evidence="3" id="KW-1185">Reference proteome</keyword>
<feature type="region of interest" description="Disordered" evidence="1">
    <location>
        <begin position="233"/>
        <end position="290"/>
    </location>
</feature>
<feature type="compositionally biased region" description="Low complexity" evidence="1">
    <location>
        <begin position="251"/>
        <end position="266"/>
    </location>
</feature>
<organism evidence="2 3">
    <name type="scientific">Actinoallomurus iriomotensis</name>
    <dbReference type="NCBI Taxonomy" id="478107"/>
    <lineage>
        <taxon>Bacteria</taxon>
        <taxon>Bacillati</taxon>
        <taxon>Actinomycetota</taxon>
        <taxon>Actinomycetes</taxon>
        <taxon>Streptosporangiales</taxon>
        <taxon>Thermomonosporaceae</taxon>
        <taxon>Actinoallomurus</taxon>
    </lineage>
</organism>
<reference evidence="2" key="1">
    <citation type="submission" date="2023-03" db="EMBL/GenBank/DDBJ databases">
        <title>Actinoallomurus iriomotensis NBRC 103684.</title>
        <authorList>
            <person name="Ichikawa N."/>
            <person name="Sato H."/>
            <person name="Tonouchi N."/>
        </authorList>
    </citation>
    <scope>NUCLEOTIDE SEQUENCE</scope>
    <source>
        <strain evidence="2">NBRC 103684</strain>
    </source>
</reference>
<feature type="compositionally biased region" description="Basic and acidic residues" evidence="1">
    <location>
        <begin position="270"/>
        <end position="279"/>
    </location>
</feature>
<evidence type="ECO:0000313" key="2">
    <source>
        <dbReference type="EMBL" id="GLY87589.1"/>
    </source>
</evidence>
<dbReference type="Proteomes" id="UP001165074">
    <property type="component" value="Unassembled WGS sequence"/>
</dbReference>
<evidence type="ECO:0008006" key="4">
    <source>
        <dbReference type="Google" id="ProtNLM"/>
    </source>
</evidence>
<sequence length="909" mass="97131">MVFDEQRYVREVLEPARAAGNQPPDDLRVRYALVEPLNCREVAESVKRVRMCWRKSRGQLRFRRLIDRLEGDHLKLVPLFERAALGDLAPLRAELTTTADRAGRRRAELRTRLLDAAGEMRTLAPGDLREIGGEAAELAREAGIEIREPDVLPAAPPYAGYPRARDALDALGARHLREFVTGEPRAGRVLGPVPDLRPAIRRVAEQWSRRPHDGNRTNADTVLVALKRAGAASRRASGVGGEERAARGASEEASATTEHAASRRASGVGGEERAARGASEEASATTEHAASATFAHDDVAALVLYDVVARLRERHQQRASEGALLRFAIDDLGVDEDDARRLVFSVIRESGVAGGLAARLRDLIDAGEIHAAAELASVAGPAELTGDAELLAAEARRRISSATALRQEAAALVLTDPDEAWLRLADALRLVGDLPGAADLQAGLPPRAPGRMEAVVEGNEVALSWAPTPSRVGEIGYVVARCLGRVPRHPGDGETLPSGGGFARDPAPPLNAPLFYAVFAVRGTAASAPAVAGPLHVRPEPADVFVRAADGVVAGRFTAPPEAVRVLVTRDGTPVPTERGGFRDETVTNGTTYHYRVAAAYLSADGHETITSGVHVAATPAARPDPVRDLSVEQDPAGHLVVTYDEPPHGQVEMVAMPGPPPWPAGTTLAVEEVHRAGRVLRTAPVPGGVALHAGPGVLLAVSVSGDVATIGAHREHVNLTPPRELIAERRGEMITLGFDWPTDVTEAEVRWRCGDGEESRLPIGRAGYDAHGGVRLPSPGGEAVTIEVAAAATAYGRRVTGMPVRTVVPGRTIVGYELRRSHLRGPLVVTLTGAAPTRVRRLVLVARSGPMPQRPADGETVMSWDDVEIPARLSAGLPRLRRPYWLRCFAEDPAVELRDPPVRDLKVR</sequence>